<organism evidence="1 2">
    <name type="scientific">Xanthomonas citri pv. citri</name>
    <dbReference type="NCBI Taxonomy" id="611301"/>
    <lineage>
        <taxon>Bacteria</taxon>
        <taxon>Pseudomonadati</taxon>
        <taxon>Pseudomonadota</taxon>
        <taxon>Gammaproteobacteria</taxon>
        <taxon>Lysobacterales</taxon>
        <taxon>Lysobacteraceae</taxon>
        <taxon>Xanthomonas</taxon>
    </lineage>
</organism>
<dbReference type="EMBL" id="JAABFR010002131">
    <property type="protein sequence ID" value="MBD4339183.1"/>
    <property type="molecule type" value="Genomic_DNA"/>
</dbReference>
<evidence type="ECO:0000313" key="2">
    <source>
        <dbReference type="Proteomes" id="UP000653002"/>
    </source>
</evidence>
<accession>A0A8I0H6J5</accession>
<dbReference type="Proteomes" id="UP000653002">
    <property type="component" value="Unassembled WGS sequence"/>
</dbReference>
<protein>
    <submittedName>
        <fullName evidence="1">Uncharacterized protein</fullName>
    </submittedName>
</protein>
<gene>
    <name evidence="1" type="ORF">GUH15_24645</name>
</gene>
<evidence type="ECO:0000313" key="1">
    <source>
        <dbReference type="EMBL" id="MBD4339183.1"/>
    </source>
</evidence>
<dbReference type="AlphaFoldDB" id="A0A8I0H6J5"/>
<feature type="non-terminal residue" evidence="1">
    <location>
        <position position="71"/>
    </location>
</feature>
<name>A0A8I0H6J5_XANCI</name>
<reference evidence="1" key="1">
    <citation type="submission" date="2020-01" db="EMBL/GenBank/DDBJ databases">
        <authorList>
            <person name="Richard D."/>
        </authorList>
    </citation>
    <scope>NUCLEOTIDE SEQUENCE</scope>
    <source>
        <strain evidence="1">JP541</strain>
    </source>
</reference>
<comment type="caution">
    <text evidence="1">The sequence shown here is derived from an EMBL/GenBank/DDBJ whole genome shotgun (WGS) entry which is preliminary data.</text>
</comment>
<proteinExistence type="predicted"/>
<sequence>MLLVVSATGCSFAELTRQKSGEITLPEETEPAQQEPLKTAMPLTQAQIDEVNAIFADYELSTDDTLGHFAV</sequence>